<dbReference type="Proteomes" id="UP000199328">
    <property type="component" value="Unassembled WGS sequence"/>
</dbReference>
<keyword evidence="2" id="KW-1185">Reference proteome</keyword>
<organism evidence="1 2">
    <name type="scientific">Meinhardsimonia xiamenensis</name>
    <dbReference type="NCBI Taxonomy" id="990712"/>
    <lineage>
        <taxon>Bacteria</taxon>
        <taxon>Pseudomonadati</taxon>
        <taxon>Pseudomonadota</taxon>
        <taxon>Alphaproteobacteria</taxon>
        <taxon>Rhodobacterales</taxon>
        <taxon>Paracoccaceae</taxon>
        <taxon>Meinhardsimonia</taxon>
    </lineage>
</organism>
<name>A0A1G9H898_9RHOB</name>
<evidence type="ECO:0000313" key="1">
    <source>
        <dbReference type="EMBL" id="SDL09211.1"/>
    </source>
</evidence>
<sequence length="55" mass="5799">MLGAGRVVEVLRDRAFSALGPAAKNRAGGAPAYFGEAYVVFVELDRTPLTLAFVS</sequence>
<protein>
    <submittedName>
        <fullName evidence="1">Uncharacterized protein</fullName>
    </submittedName>
</protein>
<accession>A0A1G9H898</accession>
<gene>
    <name evidence="1" type="ORF">SAMN05216257_11122</name>
</gene>
<evidence type="ECO:0000313" key="2">
    <source>
        <dbReference type="Proteomes" id="UP000199328"/>
    </source>
</evidence>
<dbReference type="EMBL" id="FNFV01000011">
    <property type="protein sequence ID" value="SDL09211.1"/>
    <property type="molecule type" value="Genomic_DNA"/>
</dbReference>
<dbReference type="AlphaFoldDB" id="A0A1G9H898"/>
<proteinExistence type="predicted"/>
<reference evidence="2" key="1">
    <citation type="submission" date="2016-10" db="EMBL/GenBank/DDBJ databases">
        <authorList>
            <person name="Varghese N."/>
            <person name="Submissions S."/>
        </authorList>
    </citation>
    <scope>NUCLEOTIDE SEQUENCE [LARGE SCALE GENOMIC DNA]</scope>
    <source>
        <strain evidence="2">CGMCC 1.10789</strain>
    </source>
</reference>